<dbReference type="Pfam" id="PF00258">
    <property type="entry name" value="Flavodoxin_1"/>
    <property type="match status" value="1"/>
</dbReference>
<accession>A0A919TUC8</accession>
<dbReference type="PROSITE" id="PS50902">
    <property type="entry name" value="FLAVODOXIN_LIKE"/>
    <property type="match status" value="1"/>
</dbReference>
<dbReference type="AlphaFoldDB" id="A0A919TUC8"/>
<name>A0A919TUC8_9ACTN</name>
<protein>
    <recommendedName>
        <fullName evidence="1">Flavodoxin-like domain-containing protein</fullName>
    </recommendedName>
</protein>
<evidence type="ECO:0000313" key="3">
    <source>
        <dbReference type="Proteomes" id="UP000623608"/>
    </source>
</evidence>
<dbReference type="InterPro" id="IPR029039">
    <property type="entry name" value="Flavoprotein-like_sf"/>
</dbReference>
<comment type="caution">
    <text evidence="2">The sequence shown here is derived from an EMBL/GenBank/DDBJ whole genome shotgun (WGS) entry which is preliminary data.</text>
</comment>
<keyword evidence="3" id="KW-1185">Reference proteome</keyword>
<dbReference type="InterPro" id="IPR001226">
    <property type="entry name" value="Flavodoxin_CS"/>
</dbReference>
<dbReference type="PROSITE" id="PS00201">
    <property type="entry name" value="FLAVODOXIN"/>
    <property type="match status" value="1"/>
</dbReference>
<dbReference type="GO" id="GO:0009055">
    <property type="term" value="F:electron transfer activity"/>
    <property type="evidence" value="ECO:0007669"/>
    <property type="project" value="InterPro"/>
</dbReference>
<gene>
    <name evidence="2" type="ORF">Ate02nite_35870</name>
</gene>
<dbReference type="GO" id="GO:0010181">
    <property type="term" value="F:FMN binding"/>
    <property type="evidence" value="ECO:0007669"/>
    <property type="project" value="InterPro"/>
</dbReference>
<dbReference type="EMBL" id="BOMY01000023">
    <property type="protein sequence ID" value="GIF20857.1"/>
    <property type="molecule type" value="Genomic_DNA"/>
</dbReference>
<reference evidence="2" key="1">
    <citation type="submission" date="2021-01" db="EMBL/GenBank/DDBJ databases">
        <title>Whole genome shotgun sequence of Actinoplanes tereljensis NBRC 105297.</title>
        <authorList>
            <person name="Komaki H."/>
            <person name="Tamura T."/>
        </authorList>
    </citation>
    <scope>NUCLEOTIDE SEQUENCE</scope>
    <source>
        <strain evidence="2">NBRC 105297</strain>
    </source>
</reference>
<dbReference type="Gene3D" id="3.40.50.360">
    <property type="match status" value="1"/>
</dbReference>
<sequence>MKALVVYESMFGNTEKLARAIADGLAETAEVTLAEVATNPPVTGYDLLIVGSPTHAFGLSRPTTRQEAERQGAKHADAGLREYLDHSPPLPGLAAAAFCSRMDKTMSGSAARKADKRLRRLGCRVVSTPAEFRVGGMTGPLLDGELDRARTWATSLLATSAKDRS</sequence>
<feature type="domain" description="Flavodoxin-like" evidence="1">
    <location>
        <begin position="3"/>
        <end position="157"/>
    </location>
</feature>
<dbReference type="RefSeq" id="WP_203806918.1">
    <property type="nucleotide sequence ID" value="NZ_BOMY01000023.1"/>
</dbReference>
<dbReference type="Proteomes" id="UP000623608">
    <property type="component" value="Unassembled WGS sequence"/>
</dbReference>
<evidence type="ECO:0000313" key="2">
    <source>
        <dbReference type="EMBL" id="GIF20857.1"/>
    </source>
</evidence>
<dbReference type="InterPro" id="IPR008254">
    <property type="entry name" value="Flavodoxin/NO_synth"/>
</dbReference>
<organism evidence="2 3">
    <name type="scientific">Paractinoplanes tereljensis</name>
    <dbReference type="NCBI Taxonomy" id="571912"/>
    <lineage>
        <taxon>Bacteria</taxon>
        <taxon>Bacillati</taxon>
        <taxon>Actinomycetota</taxon>
        <taxon>Actinomycetes</taxon>
        <taxon>Micromonosporales</taxon>
        <taxon>Micromonosporaceae</taxon>
        <taxon>Paractinoplanes</taxon>
    </lineage>
</organism>
<evidence type="ECO:0000259" key="1">
    <source>
        <dbReference type="PROSITE" id="PS50902"/>
    </source>
</evidence>
<proteinExistence type="predicted"/>
<dbReference type="SUPFAM" id="SSF52218">
    <property type="entry name" value="Flavoproteins"/>
    <property type="match status" value="1"/>
</dbReference>